<reference evidence="2 3" key="1">
    <citation type="journal article" date="2021" name="Elife">
        <title>Chloroplast acquisition without the gene transfer in kleptoplastic sea slugs, Plakobranchus ocellatus.</title>
        <authorList>
            <person name="Maeda T."/>
            <person name="Takahashi S."/>
            <person name="Yoshida T."/>
            <person name="Shimamura S."/>
            <person name="Takaki Y."/>
            <person name="Nagai Y."/>
            <person name="Toyoda A."/>
            <person name="Suzuki Y."/>
            <person name="Arimoto A."/>
            <person name="Ishii H."/>
            <person name="Satoh N."/>
            <person name="Nishiyama T."/>
            <person name="Hasebe M."/>
            <person name="Maruyama T."/>
            <person name="Minagawa J."/>
            <person name="Obokata J."/>
            <person name="Shigenobu S."/>
        </authorList>
    </citation>
    <scope>NUCLEOTIDE SEQUENCE [LARGE SCALE GENOMIC DNA]</scope>
</reference>
<dbReference type="AlphaFoldDB" id="A0AAV3YYJ5"/>
<accession>A0AAV3YYJ5</accession>
<keyword evidence="1" id="KW-0472">Membrane</keyword>
<keyword evidence="1" id="KW-0812">Transmembrane</keyword>
<dbReference type="Proteomes" id="UP000735302">
    <property type="component" value="Unassembled WGS sequence"/>
</dbReference>
<organism evidence="2 3">
    <name type="scientific">Plakobranchus ocellatus</name>
    <dbReference type="NCBI Taxonomy" id="259542"/>
    <lineage>
        <taxon>Eukaryota</taxon>
        <taxon>Metazoa</taxon>
        <taxon>Spiralia</taxon>
        <taxon>Lophotrochozoa</taxon>
        <taxon>Mollusca</taxon>
        <taxon>Gastropoda</taxon>
        <taxon>Heterobranchia</taxon>
        <taxon>Euthyneura</taxon>
        <taxon>Panpulmonata</taxon>
        <taxon>Sacoglossa</taxon>
        <taxon>Placobranchoidea</taxon>
        <taxon>Plakobranchidae</taxon>
        <taxon>Plakobranchus</taxon>
    </lineage>
</organism>
<keyword evidence="3" id="KW-1185">Reference proteome</keyword>
<comment type="caution">
    <text evidence="2">The sequence shown here is derived from an EMBL/GenBank/DDBJ whole genome shotgun (WGS) entry which is preliminary data.</text>
</comment>
<sequence>MAPVRYSITYRTGAMEPFLFVCTNNSFSSFVLVYLFLVSGADKRQRLRFVIKMVKRWSSLSYGPIAKRRRVTVKPYYRRGLKHGRFYMPNWRRRYGSTNYGAVKRLRDRRRAYSTKKTFRFVCRTRHTMTPDAEGIIRYVTSPTTNLINILATREAMRSLFDEFKIVRQIDKFRLEKSADVLNDEANEDIMHWSCYDPDAGGRTFHAPTDF</sequence>
<evidence type="ECO:0000313" key="2">
    <source>
        <dbReference type="EMBL" id="GFN87276.1"/>
    </source>
</evidence>
<proteinExistence type="predicted"/>
<evidence type="ECO:0000256" key="1">
    <source>
        <dbReference type="SAM" id="Phobius"/>
    </source>
</evidence>
<evidence type="ECO:0000313" key="3">
    <source>
        <dbReference type="Proteomes" id="UP000735302"/>
    </source>
</evidence>
<gene>
    <name evidence="2" type="ORF">PoB_001378200</name>
</gene>
<feature type="transmembrane region" description="Helical" evidence="1">
    <location>
        <begin position="18"/>
        <end position="38"/>
    </location>
</feature>
<protein>
    <submittedName>
        <fullName evidence="2">Uncharacterized protein</fullName>
    </submittedName>
</protein>
<name>A0AAV3YYJ5_9GAST</name>
<dbReference type="EMBL" id="BLXT01001699">
    <property type="protein sequence ID" value="GFN87276.1"/>
    <property type="molecule type" value="Genomic_DNA"/>
</dbReference>
<keyword evidence="1" id="KW-1133">Transmembrane helix</keyword>